<dbReference type="GO" id="GO:0016301">
    <property type="term" value="F:kinase activity"/>
    <property type="evidence" value="ECO:0007669"/>
    <property type="project" value="UniProtKB-KW"/>
</dbReference>
<keyword evidence="1" id="KW-0812">Transmembrane</keyword>
<feature type="transmembrane region" description="Helical" evidence="1">
    <location>
        <begin position="83"/>
        <end position="103"/>
    </location>
</feature>
<gene>
    <name evidence="2" type="ORF">J0A69_05095</name>
</gene>
<feature type="transmembrane region" description="Helical" evidence="1">
    <location>
        <begin position="211"/>
        <end position="235"/>
    </location>
</feature>
<feature type="transmembrane region" description="Helical" evidence="1">
    <location>
        <begin position="12"/>
        <end position="29"/>
    </location>
</feature>
<proteinExistence type="predicted"/>
<dbReference type="Proteomes" id="UP000664480">
    <property type="component" value="Unassembled WGS sequence"/>
</dbReference>
<keyword evidence="2" id="KW-0808">Transferase</keyword>
<keyword evidence="1" id="KW-1133">Transmembrane helix</keyword>
<name>A0ABS3CCF2_9BACT</name>
<accession>A0ABS3CCF2</accession>
<organism evidence="2 3">
    <name type="scientific">Algoriphagus pacificus</name>
    <dbReference type="NCBI Taxonomy" id="2811234"/>
    <lineage>
        <taxon>Bacteria</taxon>
        <taxon>Pseudomonadati</taxon>
        <taxon>Bacteroidota</taxon>
        <taxon>Cytophagia</taxon>
        <taxon>Cytophagales</taxon>
        <taxon>Cyclobacteriaceae</taxon>
        <taxon>Algoriphagus</taxon>
    </lineage>
</organism>
<evidence type="ECO:0000313" key="2">
    <source>
        <dbReference type="EMBL" id="MBN7814792.1"/>
    </source>
</evidence>
<sequence>MDSRFVEAFVNWYLILIDILLVLGIIYFLKLPKEKRANSFYWLPFLILSFTVFYENLGAYTLYDFEFRKAANAFLGNTENPRFNIWIFNIGNKHISTILFLFLIKSWLEPYKKKYVNWMIITFFIVILILQFSGIEPVYLNQPLIFTVGANLILLGSGFYFIGLMTNEQYLSVNPLRLLSFWQMTFILFTYSLTYISSASLMYLYTNYPQLLASLLKIDWVMGVLNLAILVLTVASPRFPHLFEREPYFEFKQSKNTEKVPDLSPQI</sequence>
<keyword evidence="3" id="KW-1185">Reference proteome</keyword>
<keyword evidence="1" id="KW-0472">Membrane</keyword>
<feature type="transmembrane region" description="Helical" evidence="1">
    <location>
        <begin position="115"/>
        <end position="132"/>
    </location>
</feature>
<feature type="transmembrane region" description="Helical" evidence="1">
    <location>
        <begin position="41"/>
        <end position="63"/>
    </location>
</feature>
<evidence type="ECO:0000256" key="1">
    <source>
        <dbReference type="SAM" id="Phobius"/>
    </source>
</evidence>
<dbReference type="EMBL" id="JAFKCU010000001">
    <property type="protein sequence ID" value="MBN7814792.1"/>
    <property type="molecule type" value="Genomic_DNA"/>
</dbReference>
<evidence type="ECO:0000313" key="3">
    <source>
        <dbReference type="Proteomes" id="UP000664480"/>
    </source>
</evidence>
<keyword evidence="2" id="KW-0418">Kinase</keyword>
<protein>
    <submittedName>
        <fullName evidence="2">Histidine kinase</fullName>
    </submittedName>
</protein>
<feature type="transmembrane region" description="Helical" evidence="1">
    <location>
        <begin position="186"/>
        <end position="205"/>
    </location>
</feature>
<feature type="transmembrane region" description="Helical" evidence="1">
    <location>
        <begin position="144"/>
        <end position="165"/>
    </location>
</feature>
<comment type="caution">
    <text evidence="2">The sequence shown here is derived from an EMBL/GenBank/DDBJ whole genome shotgun (WGS) entry which is preliminary data.</text>
</comment>
<reference evidence="2 3" key="1">
    <citation type="submission" date="2021-03" db="EMBL/GenBank/DDBJ databases">
        <title>novel species isolated from a fishpond in China.</title>
        <authorList>
            <person name="Lu H."/>
            <person name="Cai Z."/>
        </authorList>
    </citation>
    <scope>NUCLEOTIDE SEQUENCE [LARGE SCALE GENOMIC DNA]</scope>
    <source>
        <strain evidence="2 3">YJ13C</strain>
    </source>
</reference>